<dbReference type="OrthoDB" id="9807335at2"/>
<gene>
    <name evidence="3" type="ORF">SAMN05421720_12217</name>
</gene>
<feature type="chain" id="PRO_5011432232" evidence="2">
    <location>
        <begin position="25"/>
        <end position="237"/>
    </location>
</feature>
<accession>A0A1G7HLM5</accession>
<dbReference type="AlphaFoldDB" id="A0A1G7HLM5"/>
<feature type="signal peptide" evidence="2">
    <location>
        <begin position="1"/>
        <end position="24"/>
    </location>
</feature>
<proteinExistence type="predicted"/>
<keyword evidence="4" id="KW-1185">Reference proteome</keyword>
<keyword evidence="2" id="KW-0732">Signal</keyword>
<feature type="coiled-coil region" evidence="1">
    <location>
        <begin position="38"/>
        <end position="107"/>
    </location>
</feature>
<evidence type="ECO:0000256" key="1">
    <source>
        <dbReference type="SAM" id="Coils"/>
    </source>
</evidence>
<dbReference type="NCBIfam" id="NF010448">
    <property type="entry name" value="PRK13874.1"/>
    <property type="match status" value="1"/>
</dbReference>
<dbReference type="SUPFAM" id="SSF101082">
    <property type="entry name" value="Typo IV secretion system protein TraC"/>
    <property type="match status" value="1"/>
</dbReference>
<dbReference type="Proteomes" id="UP000199412">
    <property type="component" value="Unassembled WGS sequence"/>
</dbReference>
<organism evidence="3 4">
    <name type="scientific">Rhodospira trueperi</name>
    <dbReference type="NCBI Taxonomy" id="69960"/>
    <lineage>
        <taxon>Bacteria</taxon>
        <taxon>Pseudomonadati</taxon>
        <taxon>Pseudomonadota</taxon>
        <taxon>Alphaproteobacteria</taxon>
        <taxon>Rhodospirillales</taxon>
        <taxon>Rhodospirillaceae</taxon>
        <taxon>Rhodospira</taxon>
    </lineage>
</organism>
<dbReference type="STRING" id="69960.SAMN05421720_12217"/>
<dbReference type="RefSeq" id="WP_092788009.1">
    <property type="nucleotide sequence ID" value="NZ_FNAP01000022.1"/>
</dbReference>
<dbReference type="EMBL" id="FNAP01000022">
    <property type="protein sequence ID" value="SDF00899.1"/>
    <property type="molecule type" value="Genomic_DNA"/>
</dbReference>
<dbReference type="InterPro" id="IPR014147">
    <property type="entry name" value="T4SS_TrbJ"/>
</dbReference>
<evidence type="ECO:0000313" key="3">
    <source>
        <dbReference type="EMBL" id="SDF00899.1"/>
    </source>
</evidence>
<sequence length="237" mass="26073">MTRRSLAALIAAALVFAMPGAGRAAWPVFDSTNYVQNVLQAARALEQINNQIQALQNQAVMLENMARNLTSLDHSSVGELTGALVRIDALMREAEGLSFSLDRLEDQWRARYPETYDSTVTVDDMAVAARERWRDAMDGWRHSMRVQSRIVEDIRADHGVLADLVNRSQGAVGALQAQQAGNQLLALAAKQQMQLQTLLAAQARAEAQENARKAQAEEAARAATDRFLGDGRAYTPR</sequence>
<dbReference type="NCBIfam" id="TIGR02780">
    <property type="entry name" value="TrbJ_Ti"/>
    <property type="match status" value="1"/>
</dbReference>
<evidence type="ECO:0000256" key="2">
    <source>
        <dbReference type="SAM" id="SignalP"/>
    </source>
</evidence>
<name>A0A1G7HLM5_9PROT</name>
<feature type="coiled-coil region" evidence="1">
    <location>
        <begin position="198"/>
        <end position="226"/>
    </location>
</feature>
<keyword evidence="1" id="KW-0175">Coiled coil</keyword>
<reference evidence="3 4" key="1">
    <citation type="submission" date="2016-10" db="EMBL/GenBank/DDBJ databases">
        <authorList>
            <person name="de Groot N.N."/>
        </authorList>
    </citation>
    <scope>NUCLEOTIDE SEQUENCE [LARGE SCALE GENOMIC DNA]</scope>
    <source>
        <strain evidence="3 4">ATCC 700224</strain>
    </source>
</reference>
<protein>
    <submittedName>
        <fullName evidence="3">P-type conjugative transfer protein TrbJ</fullName>
    </submittedName>
</protein>
<evidence type="ECO:0000313" key="4">
    <source>
        <dbReference type="Proteomes" id="UP000199412"/>
    </source>
</evidence>